<dbReference type="PANTHER" id="PTHR34047:SF8">
    <property type="entry name" value="PROTEIN YKFC"/>
    <property type="match status" value="1"/>
</dbReference>
<dbReference type="PANTHER" id="PTHR34047">
    <property type="entry name" value="NUCLEAR INTRON MATURASE 1, MITOCHONDRIAL-RELATED"/>
    <property type="match status" value="1"/>
</dbReference>
<reference evidence="2" key="1">
    <citation type="submission" date="2019-09" db="EMBL/GenBank/DDBJ databases">
        <title>Characterisation of the sponge microbiome using genome-centric metagenomics.</title>
        <authorList>
            <person name="Engelberts J.P."/>
            <person name="Robbins S.J."/>
            <person name="De Goeij J.M."/>
            <person name="Aranda M."/>
            <person name="Bell S.C."/>
            <person name="Webster N.S."/>
        </authorList>
    </citation>
    <scope>NUCLEOTIDE SEQUENCE</scope>
    <source>
        <strain evidence="2">SB0662_bin_9</strain>
    </source>
</reference>
<protein>
    <submittedName>
        <fullName evidence="2">RNA-directed DNA polymerase</fullName>
    </submittedName>
</protein>
<organism evidence="2">
    <name type="scientific">Caldilineaceae bacterium SB0662_bin_9</name>
    <dbReference type="NCBI Taxonomy" id="2605258"/>
    <lineage>
        <taxon>Bacteria</taxon>
        <taxon>Bacillati</taxon>
        <taxon>Chloroflexota</taxon>
        <taxon>Caldilineae</taxon>
        <taxon>Caldilineales</taxon>
        <taxon>Caldilineaceae</taxon>
    </lineage>
</organism>
<feature type="domain" description="Reverse transcriptase" evidence="1">
    <location>
        <begin position="1"/>
        <end position="196"/>
    </location>
</feature>
<dbReference type="Pfam" id="PF00078">
    <property type="entry name" value="RVT_1"/>
    <property type="match status" value="1"/>
</dbReference>
<dbReference type="InterPro" id="IPR051083">
    <property type="entry name" value="GrpII_Intron_Splice-Mob/Def"/>
</dbReference>
<comment type="caution">
    <text evidence="2">The sequence shown here is derived from an EMBL/GenBank/DDBJ whole genome shotgun (WGS) entry which is preliminary data.</text>
</comment>
<dbReference type="CDD" id="cd01646">
    <property type="entry name" value="RT_Bac_retron_I"/>
    <property type="match status" value="1"/>
</dbReference>
<evidence type="ECO:0000313" key="2">
    <source>
        <dbReference type="EMBL" id="MYD90340.1"/>
    </source>
</evidence>
<dbReference type="EMBL" id="VXPY01000057">
    <property type="protein sequence ID" value="MYD90340.1"/>
    <property type="molecule type" value="Genomic_DNA"/>
</dbReference>
<sequence length="236" mass="26322">MAKSNPATERKHVYVVHADLRQFYDRVRPEMLAKAIGQEDVHRDSDDPAFFPLAASVLDWSWHPSDEEDVQNYTEQTELEDFTRVALPQGLVASGFFANVVLLSFDEALRVALGAEIALGILLVDAYRYVDDLRILVAVAPNSDCSSNDLKTLVSCWLSQVLEEYGETGLELSCEKTWIVPLGGDEHPLVRQSVKMNRIQSAVSGEFDALRGEKILDAIQGLTRAQDTLRLRDESG</sequence>
<keyword evidence="2" id="KW-0548">Nucleotidyltransferase</keyword>
<dbReference type="PROSITE" id="PS50878">
    <property type="entry name" value="RT_POL"/>
    <property type="match status" value="1"/>
</dbReference>
<dbReference type="AlphaFoldDB" id="A0A6B1DRL1"/>
<accession>A0A6B1DRL1</accession>
<evidence type="ECO:0000259" key="1">
    <source>
        <dbReference type="PROSITE" id="PS50878"/>
    </source>
</evidence>
<gene>
    <name evidence="2" type="ORF">F4Y08_08405</name>
</gene>
<proteinExistence type="predicted"/>
<dbReference type="InterPro" id="IPR000477">
    <property type="entry name" value="RT_dom"/>
</dbReference>
<keyword evidence="2" id="KW-0695">RNA-directed DNA polymerase</keyword>
<dbReference type="GO" id="GO:0003964">
    <property type="term" value="F:RNA-directed DNA polymerase activity"/>
    <property type="evidence" value="ECO:0007669"/>
    <property type="project" value="UniProtKB-KW"/>
</dbReference>
<keyword evidence="2" id="KW-0808">Transferase</keyword>
<name>A0A6B1DRL1_9CHLR</name>